<dbReference type="PANTHER" id="PTHR34069:SF2">
    <property type="entry name" value="BETA-KETOACYL-[ACYL-CARRIER-PROTEIN] SYNTHASE III"/>
    <property type="match status" value="1"/>
</dbReference>
<dbReference type="Pfam" id="PF08541">
    <property type="entry name" value="ACP_syn_III_C"/>
    <property type="match status" value="1"/>
</dbReference>
<keyword evidence="6" id="KW-1185">Reference proteome</keyword>
<dbReference type="InterPro" id="IPR016039">
    <property type="entry name" value="Thiolase-like"/>
</dbReference>
<dbReference type="EC" id="2.3.1.180" evidence="5"/>
<dbReference type="NCBIfam" id="NF006829">
    <property type="entry name" value="PRK09352.1"/>
    <property type="match status" value="1"/>
</dbReference>
<dbReference type="GO" id="GO:0004315">
    <property type="term" value="F:3-oxoacyl-[acyl-carrier-protein] synthase activity"/>
    <property type="evidence" value="ECO:0007669"/>
    <property type="project" value="InterPro"/>
</dbReference>
<dbReference type="GO" id="GO:0033818">
    <property type="term" value="F:beta-ketoacyl-acyl-carrier-protein synthase III activity"/>
    <property type="evidence" value="ECO:0007669"/>
    <property type="project" value="UniProtKB-EC"/>
</dbReference>
<dbReference type="SUPFAM" id="SSF53901">
    <property type="entry name" value="Thiolase-like"/>
    <property type="match status" value="1"/>
</dbReference>
<dbReference type="GO" id="GO:0044550">
    <property type="term" value="P:secondary metabolite biosynthetic process"/>
    <property type="evidence" value="ECO:0007669"/>
    <property type="project" value="TreeGrafter"/>
</dbReference>
<evidence type="ECO:0000256" key="1">
    <source>
        <dbReference type="ARBA" id="ARBA00022679"/>
    </source>
</evidence>
<reference evidence="5 6" key="1">
    <citation type="submission" date="2013-12" db="EMBL/GenBank/DDBJ databases">
        <authorList>
            <person name="Stott M."/>
        </authorList>
    </citation>
    <scope>NUCLEOTIDE SEQUENCE [LARGE SCALE GENOMIC DNA]</scope>
    <source>
        <strain evidence="5 6">K22</strain>
    </source>
</reference>
<dbReference type="RefSeq" id="WP_041974885.1">
    <property type="nucleotide sequence ID" value="NZ_CBXV010000003.1"/>
</dbReference>
<evidence type="ECO:0000256" key="2">
    <source>
        <dbReference type="ARBA" id="ARBA00023315"/>
    </source>
</evidence>
<evidence type="ECO:0000313" key="6">
    <source>
        <dbReference type="Proteomes" id="UP000031518"/>
    </source>
</evidence>
<sequence length="328" mass="35486">MRYAKIIGTGSHVPEKVLTNADLSRMLGEDIDDFVSNVLGIRERHVCAEDESTADLATAAARRALEASGVEAADLDLIILATDTPEYLSPATSVVVQHRLGARRAGTFDVNCACAGFVTAFDVAAKYIAADESYRHVLVIGAYAMSKYIDWSEKKTATIFADGAGAIVLRAADEPGPLASKLIADGSFHDYMGIYAGGARLPITEEVLREGRWNKVRFAKKYPAEVNLEGWPAIIGDVLRRSALSVDDVALFLFTQVNRSTIYEVMDRLGAPRERAHTVMEKWGYTGSACIPMALDDAVRAGKVQRGDVIVMCASGGGLNMACVAYRW</sequence>
<dbReference type="Proteomes" id="UP000031518">
    <property type="component" value="Unassembled WGS sequence"/>
</dbReference>
<dbReference type="Gene3D" id="3.40.47.10">
    <property type="match status" value="1"/>
</dbReference>
<protein>
    <submittedName>
        <fullName evidence="5">3-oxoacyl-(Acyl-carrier-protein) synthase III</fullName>
        <ecNumber evidence="5">2.3.1.180</ecNumber>
    </submittedName>
</protein>
<dbReference type="GO" id="GO:0006633">
    <property type="term" value="P:fatty acid biosynthetic process"/>
    <property type="evidence" value="ECO:0007669"/>
    <property type="project" value="InterPro"/>
</dbReference>
<dbReference type="PANTHER" id="PTHR34069">
    <property type="entry name" value="3-OXOACYL-[ACYL-CARRIER-PROTEIN] SYNTHASE 3"/>
    <property type="match status" value="1"/>
</dbReference>
<organism evidence="5 6">
    <name type="scientific">Pyrinomonas methylaliphatogenes</name>
    <dbReference type="NCBI Taxonomy" id="454194"/>
    <lineage>
        <taxon>Bacteria</taxon>
        <taxon>Pseudomonadati</taxon>
        <taxon>Acidobacteriota</taxon>
        <taxon>Blastocatellia</taxon>
        <taxon>Blastocatellales</taxon>
        <taxon>Pyrinomonadaceae</taxon>
        <taxon>Pyrinomonas</taxon>
    </lineage>
</organism>
<dbReference type="Pfam" id="PF08545">
    <property type="entry name" value="ACP_syn_III"/>
    <property type="match status" value="1"/>
</dbReference>
<dbReference type="InterPro" id="IPR013747">
    <property type="entry name" value="ACP_syn_III_C"/>
</dbReference>
<evidence type="ECO:0000259" key="3">
    <source>
        <dbReference type="Pfam" id="PF08541"/>
    </source>
</evidence>
<keyword evidence="1 5" id="KW-0808">Transferase</keyword>
<feature type="domain" description="Beta-ketoacyl-[acyl-carrier-protein] synthase III N-terminal" evidence="4">
    <location>
        <begin position="108"/>
        <end position="186"/>
    </location>
</feature>
<reference evidence="5 6" key="2">
    <citation type="submission" date="2015-01" db="EMBL/GenBank/DDBJ databases">
        <title>Complete genome sequence of Pyrinomonas methylaliphatogenes type strain K22T.</title>
        <authorList>
            <person name="Lee K.C.Y."/>
            <person name="Power J.F."/>
            <person name="Dunfield P.F."/>
            <person name="Morgan X.C."/>
            <person name="Huttenhower C."/>
            <person name="Stott M.B."/>
        </authorList>
    </citation>
    <scope>NUCLEOTIDE SEQUENCE [LARGE SCALE GENOMIC DNA]</scope>
    <source>
        <strain evidence="5 6">K22</strain>
    </source>
</reference>
<name>A0A0B6WUQ7_9BACT</name>
<dbReference type="CDD" id="cd00830">
    <property type="entry name" value="KAS_III"/>
    <property type="match status" value="1"/>
</dbReference>
<accession>A0A0B6WUQ7</accession>
<dbReference type="OrthoDB" id="1704808at2"/>
<gene>
    <name evidence="5" type="ORF">PYK22_00761</name>
</gene>
<evidence type="ECO:0000259" key="4">
    <source>
        <dbReference type="Pfam" id="PF08545"/>
    </source>
</evidence>
<dbReference type="STRING" id="454194.PYK22_00761"/>
<dbReference type="AlphaFoldDB" id="A0A0B6WUQ7"/>
<dbReference type="InterPro" id="IPR013751">
    <property type="entry name" value="ACP_syn_III_N"/>
</dbReference>
<evidence type="ECO:0000313" key="5">
    <source>
        <dbReference type="EMBL" id="CDM64766.1"/>
    </source>
</evidence>
<keyword evidence="2 5" id="KW-0012">Acyltransferase</keyword>
<dbReference type="EMBL" id="CBXV010000003">
    <property type="protein sequence ID" value="CDM64766.1"/>
    <property type="molecule type" value="Genomic_DNA"/>
</dbReference>
<proteinExistence type="predicted"/>
<feature type="domain" description="Beta-ketoacyl-[acyl-carrier-protein] synthase III C-terminal" evidence="3">
    <location>
        <begin position="239"/>
        <end position="328"/>
    </location>
</feature>